<dbReference type="AlphaFoldDB" id="A0AAD6D1Z2"/>
<protein>
    <submittedName>
        <fullName evidence="2">Uncharacterized protein</fullName>
    </submittedName>
</protein>
<evidence type="ECO:0000313" key="3">
    <source>
        <dbReference type="Proteomes" id="UP001220324"/>
    </source>
</evidence>
<feature type="region of interest" description="Disordered" evidence="1">
    <location>
        <begin position="43"/>
        <end position="73"/>
    </location>
</feature>
<sequence>MSESPLDNPNGRGLTWIFDHCLRYPTSYEIPLRTMYTINCNPAKNPNSTRPQESAFSPRNSASSKSSSSDDSIDASADFRSQLIYQISRLPSQPCALPPAFLTSFLRRVWIADLDQVDFPQALTALDYLRDLDARWKKEMYNAIQRLGISRADVEDPVHSGLALNFPGVMSWLETMKSKGRYMEALYTQIYVGLRRWTLLNEMILDHTNKAAHVALLNTLFPPVSEKSPTPTSQLTHHILKVQRSGFFTWINAVSKDGNTDILKPVISQGSPEGEDSSWPIVRDSVEKYLAMAQEIIDECMLIHEPSHLEEPKSPQSAHRTKGRKVDSALERLASEIRRMGLGSKTKNLKKMKSTTTFGIRPSSQESYAESSFFEIDEQKRRRLIGEATNRKKSQANDSAIHAQ</sequence>
<evidence type="ECO:0000313" key="2">
    <source>
        <dbReference type="EMBL" id="KAJ5552182.1"/>
    </source>
</evidence>
<comment type="caution">
    <text evidence="2">The sequence shown here is derived from an EMBL/GenBank/DDBJ whole genome shotgun (WGS) entry which is preliminary data.</text>
</comment>
<keyword evidence="3" id="KW-1185">Reference proteome</keyword>
<organism evidence="2 3">
    <name type="scientific">Penicillium frequentans</name>
    <dbReference type="NCBI Taxonomy" id="3151616"/>
    <lineage>
        <taxon>Eukaryota</taxon>
        <taxon>Fungi</taxon>
        <taxon>Dikarya</taxon>
        <taxon>Ascomycota</taxon>
        <taxon>Pezizomycotina</taxon>
        <taxon>Eurotiomycetes</taxon>
        <taxon>Eurotiomycetidae</taxon>
        <taxon>Eurotiales</taxon>
        <taxon>Aspergillaceae</taxon>
        <taxon>Penicillium</taxon>
    </lineage>
</organism>
<dbReference type="EMBL" id="JAQIZZ010000002">
    <property type="protein sequence ID" value="KAJ5552182.1"/>
    <property type="molecule type" value="Genomic_DNA"/>
</dbReference>
<name>A0AAD6D1Z2_9EURO</name>
<feature type="region of interest" description="Disordered" evidence="1">
    <location>
        <begin position="380"/>
        <end position="404"/>
    </location>
</feature>
<reference evidence="2 3" key="1">
    <citation type="journal article" date="2023" name="IMA Fungus">
        <title>Comparative genomic study of the Penicillium genus elucidates a diverse pangenome and 15 lateral gene transfer events.</title>
        <authorList>
            <person name="Petersen C."/>
            <person name="Sorensen T."/>
            <person name="Nielsen M.R."/>
            <person name="Sondergaard T.E."/>
            <person name="Sorensen J.L."/>
            <person name="Fitzpatrick D.A."/>
            <person name="Frisvad J.C."/>
            <person name="Nielsen K.L."/>
        </authorList>
    </citation>
    <scope>NUCLEOTIDE SEQUENCE [LARGE SCALE GENOMIC DNA]</scope>
    <source>
        <strain evidence="2 3">IBT 35679</strain>
    </source>
</reference>
<evidence type="ECO:0000256" key="1">
    <source>
        <dbReference type="SAM" id="MobiDB-lite"/>
    </source>
</evidence>
<gene>
    <name evidence="2" type="ORF">N7494_001560</name>
</gene>
<dbReference type="Proteomes" id="UP001220324">
    <property type="component" value="Unassembled WGS sequence"/>
</dbReference>
<proteinExistence type="predicted"/>
<feature type="compositionally biased region" description="Polar residues" evidence="1">
    <location>
        <begin position="43"/>
        <end position="52"/>
    </location>
</feature>
<feature type="compositionally biased region" description="Low complexity" evidence="1">
    <location>
        <begin position="54"/>
        <end position="73"/>
    </location>
</feature>
<accession>A0AAD6D1Z2</accession>